<dbReference type="GO" id="GO:0004523">
    <property type="term" value="F:RNA-DNA hybrid ribonuclease activity"/>
    <property type="evidence" value="ECO:0007669"/>
    <property type="project" value="InterPro"/>
</dbReference>
<evidence type="ECO:0000259" key="1">
    <source>
        <dbReference type="PROSITE" id="PS50994"/>
    </source>
</evidence>
<dbReference type="CDD" id="cd09279">
    <property type="entry name" value="RNase_HI_like"/>
    <property type="match status" value="1"/>
</dbReference>
<proteinExistence type="predicted"/>
<dbReference type="PANTHER" id="PTHR48475:SF1">
    <property type="entry name" value="RNASE H TYPE-1 DOMAIN-CONTAINING PROTEIN"/>
    <property type="match status" value="1"/>
</dbReference>
<dbReference type="Proteomes" id="UP000257109">
    <property type="component" value="Unassembled WGS sequence"/>
</dbReference>
<feature type="domain" description="Integrase catalytic" evidence="1">
    <location>
        <begin position="342"/>
        <end position="517"/>
    </location>
</feature>
<dbReference type="SUPFAM" id="SSF53098">
    <property type="entry name" value="Ribonuclease H-like"/>
    <property type="match status" value="2"/>
</dbReference>
<dbReference type="Pfam" id="PF17921">
    <property type="entry name" value="Integrase_H2C2"/>
    <property type="match status" value="1"/>
</dbReference>
<sequence length="572" mass="66250">MNLLRSSLDCEEIETVHASSYHMAHCQDGPSQVYLRKTSIDRTDCTVANGFKPIKRSAIAKQLAHHPLADHQPLLHEFSNEHIMSAEEAGSKAELDEWKLWFDGASNLLGNGIGTGQCFPFSATLDFDYTNNMVEYEACATRVLRAVEHQAKKLKVFDDFALVFYQLRREWETRDSKLIPYHNYIMKISECFDRITFHYVPWDENQTANALTTLSSMLRVNQGQEITIHVWHQGATENDKRTLRKLATGFFLNGSILYKRSTDLTLLHCVDDQEAKEIIEEVHEGIFGTHTNGHALARKILKACYYWSKMESDCCQHMKRCLKCQVYVHNIHVAPSAFHNLTSPWPFSMWGLDIIRPIEPKASNGQRFILVAINYFITWVEVALYSSVTKSVVVEFVKRDITCQYEHLTHIITNNGTNLNNKMMTELCEQFKIKHHHSTPYRPKMNGVIEATNKNIKKIVQKMEILPIEVKIPSLRVIAEAELEDAEWIQSWRDQLNLIEEKRLTALCHGQLYQKRIKNAFDKKVRPCLFEEGDLVLRKIQPNAKDSREMDPKLRRSIRGQTRILQRSLDFN</sequence>
<reference evidence="2" key="1">
    <citation type="submission" date="2018-05" db="EMBL/GenBank/DDBJ databases">
        <title>Draft genome of Mucuna pruriens seed.</title>
        <authorList>
            <person name="Nnadi N.E."/>
            <person name="Vos R."/>
            <person name="Hasami M.H."/>
            <person name="Devisetty U.K."/>
            <person name="Aguiy J.C."/>
        </authorList>
    </citation>
    <scope>NUCLEOTIDE SEQUENCE [LARGE SCALE GENOMIC DNA]</scope>
    <source>
        <strain evidence="2">JCA_2017</strain>
    </source>
</reference>
<dbReference type="Gene3D" id="3.30.420.10">
    <property type="entry name" value="Ribonuclease H-like superfamily/Ribonuclease H"/>
    <property type="match status" value="2"/>
</dbReference>
<organism evidence="2 3">
    <name type="scientific">Mucuna pruriens</name>
    <name type="common">Velvet bean</name>
    <name type="synonym">Dolichos pruriens</name>
    <dbReference type="NCBI Taxonomy" id="157652"/>
    <lineage>
        <taxon>Eukaryota</taxon>
        <taxon>Viridiplantae</taxon>
        <taxon>Streptophyta</taxon>
        <taxon>Embryophyta</taxon>
        <taxon>Tracheophyta</taxon>
        <taxon>Spermatophyta</taxon>
        <taxon>Magnoliopsida</taxon>
        <taxon>eudicotyledons</taxon>
        <taxon>Gunneridae</taxon>
        <taxon>Pentapetalae</taxon>
        <taxon>rosids</taxon>
        <taxon>fabids</taxon>
        <taxon>Fabales</taxon>
        <taxon>Fabaceae</taxon>
        <taxon>Papilionoideae</taxon>
        <taxon>50 kb inversion clade</taxon>
        <taxon>NPAAA clade</taxon>
        <taxon>indigoferoid/millettioid clade</taxon>
        <taxon>Phaseoleae</taxon>
        <taxon>Mucuna</taxon>
    </lineage>
</organism>
<accession>A0A371F8L9</accession>
<dbReference type="InterPro" id="IPR012337">
    <property type="entry name" value="RNaseH-like_sf"/>
</dbReference>
<feature type="non-terminal residue" evidence="2">
    <location>
        <position position="1"/>
    </location>
</feature>
<dbReference type="PROSITE" id="PS50994">
    <property type="entry name" value="INTEGRASE"/>
    <property type="match status" value="1"/>
</dbReference>
<evidence type="ECO:0000313" key="2">
    <source>
        <dbReference type="EMBL" id="RDX74645.1"/>
    </source>
</evidence>
<dbReference type="Pfam" id="PF13456">
    <property type="entry name" value="RVT_3"/>
    <property type="match status" value="1"/>
</dbReference>
<name>A0A371F8L9_MUCPR</name>
<dbReference type="InterPro" id="IPR001584">
    <property type="entry name" value="Integrase_cat-core"/>
</dbReference>
<dbReference type="EMBL" id="QJKJ01010106">
    <property type="protein sequence ID" value="RDX74645.1"/>
    <property type="molecule type" value="Genomic_DNA"/>
</dbReference>
<dbReference type="Gene3D" id="1.10.340.70">
    <property type="match status" value="1"/>
</dbReference>
<dbReference type="InterPro" id="IPR036397">
    <property type="entry name" value="RNaseH_sf"/>
</dbReference>
<gene>
    <name evidence="2" type="primary">pol</name>
    <name evidence="2" type="ORF">CR513_45583</name>
</gene>
<dbReference type="GO" id="GO:0015074">
    <property type="term" value="P:DNA integration"/>
    <property type="evidence" value="ECO:0007669"/>
    <property type="project" value="InterPro"/>
</dbReference>
<keyword evidence="3" id="KW-1185">Reference proteome</keyword>
<dbReference type="InterPro" id="IPR041588">
    <property type="entry name" value="Integrase_H2C2"/>
</dbReference>
<dbReference type="AlphaFoldDB" id="A0A371F8L9"/>
<dbReference type="PANTHER" id="PTHR48475">
    <property type="entry name" value="RIBONUCLEASE H"/>
    <property type="match status" value="1"/>
</dbReference>
<dbReference type="OrthoDB" id="2016337at2759"/>
<evidence type="ECO:0000313" key="3">
    <source>
        <dbReference type="Proteomes" id="UP000257109"/>
    </source>
</evidence>
<comment type="caution">
    <text evidence="2">The sequence shown here is derived from an EMBL/GenBank/DDBJ whole genome shotgun (WGS) entry which is preliminary data.</text>
</comment>
<dbReference type="GO" id="GO:0003676">
    <property type="term" value="F:nucleic acid binding"/>
    <property type="evidence" value="ECO:0007669"/>
    <property type="project" value="InterPro"/>
</dbReference>
<dbReference type="InterPro" id="IPR002156">
    <property type="entry name" value="RNaseH_domain"/>
</dbReference>
<protein>
    <submittedName>
        <fullName evidence="2">Pol polyprotein</fullName>
    </submittedName>
</protein>